<proteinExistence type="predicted"/>
<keyword evidence="7" id="KW-0106">Calcium</keyword>
<dbReference type="PROSITE" id="PS00232">
    <property type="entry name" value="CADHERIN_1"/>
    <property type="match status" value="2"/>
</dbReference>
<keyword evidence="9 13" id="KW-1133">Transmembrane helix</keyword>
<feature type="domain" description="Cadherin" evidence="14">
    <location>
        <begin position="705"/>
        <end position="786"/>
    </location>
</feature>
<keyword evidence="8" id="KW-0130">Cell adhesion</keyword>
<evidence type="ECO:0000256" key="8">
    <source>
        <dbReference type="ARBA" id="ARBA00022889"/>
    </source>
</evidence>
<dbReference type="Gene3D" id="2.60.40.60">
    <property type="entry name" value="Cadherins"/>
    <property type="match status" value="6"/>
</dbReference>
<dbReference type="FunFam" id="2.60.40.60:FF:000123">
    <property type="entry name" value="Protocadherin beta 4"/>
    <property type="match status" value="1"/>
</dbReference>
<evidence type="ECO:0000313" key="15">
    <source>
        <dbReference type="EMBL" id="CAI9732386.1"/>
    </source>
</evidence>
<dbReference type="PANTHER" id="PTHR24028">
    <property type="entry name" value="CADHERIN-87A"/>
    <property type="match status" value="1"/>
</dbReference>
<dbReference type="InterPro" id="IPR015919">
    <property type="entry name" value="Cadherin-like_sf"/>
</dbReference>
<dbReference type="PANTHER" id="PTHR24028:SF146">
    <property type="entry name" value="CADHERIN 96CB, ISOFORM D-RELATED"/>
    <property type="match status" value="1"/>
</dbReference>
<reference evidence="15" key="1">
    <citation type="submission" date="2023-08" db="EMBL/GenBank/DDBJ databases">
        <authorList>
            <person name="Alioto T."/>
            <person name="Alioto T."/>
            <person name="Gomez Garrido J."/>
        </authorList>
    </citation>
    <scope>NUCLEOTIDE SEQUENCE</scope>
</reference>
<comment type="subcellular location">
    <subcellularLocation>
        <location evidence="1">Cell membrane</location>
        <topology evidence="1">Single-pass type I membrane protein</topology>
    </subcellularLocation>
</comment>
<evidence type="ECO:0000256" key="4">
    <source>
        <dbReference type="ARBA" id="ARBA00022723"/>
    </source>
</evidence>
<gene>
    <name evidence="15" type="ORF">OCTVUL_1B022414</name>
</gene>
<feature type="domain" description="Cadherin" evidence="14">
    <location>
        <begin position="493"/>
        <end position="573"/>
    </location>
</feature>
<accession>A0AA36BEY8</accession>
<keyword evidence="2" id="KW-1003">Cell membrane</keyword>
<organism evidence="15 16">
    <name type="scientific">Octopus vulgaris</name>
    <name type="common">Common octopus</name>
    <dbReference type="NCBI Taxonomy" id="6645"/>
    <lineage>
        <taxon>Eukaryota</taxon>
        <taxon>Metazoa</taxon>
        <taxon>Spiralia</taxon>
        <taxon>Lophotrochozoa</taxon>
        <taxon>Mollusca</taxon>
        <taxon>Cephalopoda</taxon>
        <taxon>Coleoidea</taxon>
        <taxon>Octopodiformes</taxon>
        <taxon>Octopoda</taxon>
        <taxon>Incirrata</taxon>
        <taxon>Octopodidae</taxon>
        <taxon>Octopus</taxon>
    </lineage>
</organism>
<protein>
    <submittedName>
        <fullName evidence="15">Protocadherin beta-15-like isoform X1</fullName>
    </submittedName>
</protein>
<evidence type="ECO:0000256" key="2">
    <source>
        <dbReference type="ARBA" id="ARBA00022475"/>
    </source>
</evidence>
<evidence type="ECO:0000256" key="3">
    <source>
        <dbReference type="ARBA" id="ARBA00022692"/>
    </source>
</evidence>
<keyword evidence="5" id="KW-0732">Signal</keyword>
<evidence type="ECO:0000256" key="1">
    <source>
        <dbReference type="ARBA" id="ARBA00004251"/>
    </source>
</evidence>
<dbReference type="AlphaFoldDB" id="A0AA36BEY8"/>
<evidence type="ECO:0000256" key="12">
    <source>
        <dbReference type="SAM" id="MobiDB-lite"/>
    </source>
</evidence>
<feature type="transmembrane region" description="Helical" evidence="13">
    <location>
        <begin position="803"/>
        <end position="827"/>
    </location>
</feature>
<evidence type="ECO:0000256" key="5">
    <source>
        <dbReference type="ARBA" id="ARBA00022729"/>
    </source>
</evidence>
<keyword evidence="6" id="KW-0677">Repeat</keyword>
<dbReference type="Pfam" id="PF00028">
    <property type="entry name" value="Cadherin"/>
    <property type="match status" value="5"/>
</dbReference>
<dbReference type="InterPro" id="IPR002126">
    <property type="entry name" value="Cadherin-like_dom"/>
</dbReference>
<dbReference type="GO" id="GO:0007156">
    <property type="term" value="P:homophilic cell adhesion via plasma membrane adhesion molecules"/>
    <property type="evidence" value="ECO:0007669"/>
    <property type="project" value="InterPro"/>
</dbReference>
<dbReference type="SUPFAM" id="SSF49313">
    <property type="entry name" value="Cadherin-like"/>
    <property type="match status" value="5"/>
</dbReference>
<feature type="domain" description="Cadherin" evidence="14">
    <location>
        <begin position="164"/>
        <end position="246"/>
    </location>
</feature>
<evidence type="ECO:0000256" key="10">
    <source>
        <dbReference type="ARBA" id="ARBA00023136"/>
    </source>
</evidence>
<dbReference type="PRINTS" id="PR00205">
    <property type="entry name" value="CADHERIN"/>
</dbReference>
<evidence type="ECO:0000259" key="14">
    <source>
        <dbReference type="SMART" id="SM00112"/>
    </source>
</evidence>
<feature type="domain" description="Cadherin" evidence="14">
    <location>
        <begin position="270"/>
        <end position="355"/>
    </location>
</feature>
<sequence length="1037" mass="115832">MVIYKDLITRLTWWEKEYGVISNSGNQMSALVWELWWRGLGDDGSSGNDGDGSGGGGGEEEEETKLVMKVMVGIMGIKNDNDKKKKKTDRSGIHAKSKTVLVGIYVNVFVTLFPDKNMLIKIYAFLLLLQASLCIDLTYYVEEGQNPGSYIGDIAADTHLVNGVPLKDHSLFWFQQLQKGNESSSKLFNISKSGKLYTAQVLDAESLCKYNTECFRMVEVAVRNRESFVKILEIKIIIKDVNDNRPDFQSKEFHLEFSESDMKGTTKFIPNAIDRDVGILNSQLKYRLRKEMSEPFTLSVSRKHDGSTELGIVLEEKLDRELKDSYHVQVVANDGGLPCVLDVSISVADINDNRPVFSQNIYNITVNNGHLIYIPVVILSAKDLDSGKNGRISYYFSTKSSALDISYFELNKTSGELFLHQKFFTEPKKSYKLLIEARDEGIPPLSSTAIVLVNVINQQNNAPDIDINFISLTTNDVASIFEGVKVNSFIAYVKVTDNDIGQNGEVSCELEHDKLQLQSLGKMKYKIVIKSHIDREIDNFLHFTITCQDNGTPPLRTTKNFSIQVMDVNDVHPQFTKDTFKFLIFENEEPNFPIGFINATDPDLDSGSELTYSLLNNQGYLLPFEISNFGFISTTQSLDREQQDVYKFKVLVKDNGTPSLNNTANVVVEVIDKNDNAPYFTFPSVDPFNLDVHYHPQGKNDITALRASDRDSHVNAFLQYEILGGNDKQLFTVNLYTGVLSFSRPVYQNDAGSYNLQFVVKDSGAPVLSATSTLSLTLTVSNKTSKMFTAVHKQSDDKIHINLLIIMLVATVIVALVVVISITVCIVRRNNLRNNQYTSGVDGSKLFSQNNLSEYICGQVVPQYDVPVTVVSEQEHNRSSQSTLLRQDPQLVKKSGQSWKIPPPGTQLPNTMQVAAQKTPQRIAAAPDVEKENRTVATLSNSYSGKGLLNRDARLYEELPGHKSSQLHTLSRGKHTNPTTKGSNEGNICPNPTSNDVIDLKSIRVTSASPNIPSQHWNLPMRNSFTSYAKPLPAVPK</sequence>
<feature type="domain" description="Cadherin" evidence="14">
    <location>
        <begin position="597"/>
        <end position="678"/>
    </location>
</feature>
<keyword evidence="11" id="KW-0325">Glycoprotein</keyword>
<dbReference type="InterPro" id="IPR020894">
    <property type="entry name" value="Cadherin_CS"/>
</dbReference>
<evidence type="ECO:0000256" key="9">
    <source>
        <dbReference type="ARBA" id="ARBA00022989"/>
    </source>
</evidence>
<evidence type="ECO:0000256" key="11">
    <source>
        <dbReference type="ARBA" id="ARBA00023180"/>
    </source>
</evidence>
<keyword evidence="3 13" id="KW-0812">Transmembrane</keyword>
<evidence type="ECO:0000256" key="6">
    <source>
        <dbReference type="ARBA" id="ARBA00022737"/>
    </source>
</evidence>
<dbReference type="GO" id="GO:0005509">
    <property type="term" value="F:calcium ion binding"/>
    <property type="evidence" value="ECO:0007669"/>
    <property type="project" value="InterPro"/>
</dbReference>
<evidence type="ECO:0000313" key="16">
    <source>
        <dbReference type="Proteomes" id="UP001162480"/>
    </source>
</evidence>
<evidence type="ECO:0000256" key="7">
    <source>
        <dbReference type="ARBA" id="ARBA00022837"/>
    </source>
</evidence>
<dbReference type="InterPro" id="IPR050174">
    <property type="entry name" value="Protocadherin/Cadherin-CA"/>
</dbReference>
<keyword evidence="4" id="KW-0479">Metal-binding</keyword>
<evidence type="ECO:0000256" key="13">
    <source>
        <dbReference type="SAM" id="Phobius"/>
    </source>
</evidence>
<keyword evidence="10 13" id="KW-0472">Membrane</keyword>
<dbReference type="FunFam" id="2.60.40.60:FF:000092">
    <property type="entry name" value="Protocadherin 8"/>
    <property type="match status" value="1"/>
</dbReference>
<dbReference type="FunFam" id="2.60.40.60:FF:000002">
    <property type="entry name" value="Protocadherin alpha 2"/>
    <property type="match status" value="1"/>
</dbReference>
<dbReference type="GO" id="GO:0005886">
    <property type="term" value="C:plasma membrane"/>
    <property type="evidence" value="ECO:0007669"/>
    <property type="project" value="UniProtKB-SubCell"/>
</dbReference>
<name>A0AA36BEY8_OCTVU</name>
<feature type="domain" description="Cadherin" evidence="14">
    <location>
        <begin position="379"/>
        <end position="463"/>
    </location>
</feature>
<dbReference type="EMBL" id="OX597827">
    <property type="protein sequence ID" value="CAI9732386.1"/>
    <property type="molecule type" value="Genomic_DNA"/>
</dbReference>
<feature type="region of interest" description="Disordered" evidence="12">
    <location>
        <begin position="961"/>
        <end position="995"/>
    </location>
</feature>
<dbReference type="FunFam" id="2.60.40.60:FF:000004">
    <property type="entry name" value="Protocadherin 1 gamma 2"/>
    <property type="match status" value="1"/>
</dbReference>
<feature type="compositionally biased region" description="Polar residues" evidence="12">
    <location>
        <begin position="976"/>
        <end position="995"/>
    </location>
</feature>
<keyword evidence="16" id="KW-1185">Reference proteome</keyword>
<dbReference type="Proteomes" id="UP001162480">
    <property type="component" value="Chromosome 14"/>
</dbReference>
<dbReference type="CDD" id="cd11304">
    <property type="entry name" value="Cadherin_repeat"/>
    <property type="match status" value="5"/>
</dbReference>
<dbReference type="SMART" id="SM00112">
    <property type="entry name" value="CA"/>
    <property type="match status" value="6"/>
</dbReference>